<proteinExistence type="predicted"/>
<dbReference type="PROSITE" id="PS50887">
    <property type="entry name" value="GGDEF"/>
    <property type="match status" value="1"/>
</dbReference>
<dbReference type="NCBIfam" id="TIGR00254">
    <property type="entry name" value="GGDEF"/>
    <property type="match status" value="1"/>
</dbReference>
<dbReference type="RefSeq" id="WP_188495824.1">
    <property type="nucleotide sequence ID" value="NZ_BMFV01000002.1"/>
</dbReference>
<evidence type="ECO:0000256" key="1">
    <source>
        <dbReference type="SAM" id="Phobius"/>
    </source>
</evidence>
<dbReference type="Gene3D" id="3.30.70.270">
    <property type="match status" value="1"/>
</dbReference>
<name>A0A8J2ZTK4_9BACL</name>
<evidence type="ECO:0000313" key="3">
    <source>
        <dbReference type="EMBL" id="GGH75816.1"/>
    </source>
</evidence>
<dbReference type="PANTHER" id="PTHR45138">
    <property type="entry name" value="REGULATORY COMPONENTS OF SENSORY TRANSDUCTION SYSTEM"/>
    <property type="match status" value="1"/>
</dbReference>
<sequence>MNNIKHFLKLAFGHSPETTKFIHHQKEMIIERIKLASILLIFSYPGFAYVDFFLLKSANSAVYKYNIMAIHLTGFIMSVIFLVIKHYAKKSLKNFVVNSFIIIYLLLGAFASINSQNLTGNIYAYIIILFAVVILFPIHPRTLFYMVLSIHVLFILGLQLVNHNYFSHVVQQINSTGAAAIAYMIAITFFTLQKRNYINQYKLKNNEKSFRQLFNLNPNPLILTKVTDNTVVLINEQALQYYQLTHDQEASPLKADFLFRDVNERATIINRLIEKQSLRDYIMEQYIPSQLSRWALLNFELVEYLDEPCVLTGVTDVTHLKQTEAELYKHASLDPLTGVLNRRSGIELLNTQLNIRSSRSEFILCFIDVNDLKKVNDQFGHTMGDDFIQTICEIIKNHIMPNDVLFRLAGDEFIIIFFQKTIDKAQHIWDTITQAFEDMNHLSIKPYALSASHGFYHYRPSTPISVEEILEAADKEMYKEKSMYKQLNSLKI</sequence>
<feature type="transmembrane region" description="Helical" evidence="1">
    <location>
        <begin position="35"/>
        <end position="55"/>
    </location>
</feature>
<reference evidence="3" key="2">
    <citation type="submission" date="2020-09" db="EMBL/GenBank/DDBJ databases">
        <authorList>
            <person name="Sun Q."/>
            <person name="Zhou Y."/>
        </authorList>
    </citation>
    <scope>NUCLEOTIDE SEQUENCE</scope>
    <source>
        <strain evidence="3">CGMCC 1.12777</strain>
    </source>
</reference>
<dbReference type="Pfam" id="PF00990">
    <property type="entry name" value="GGDEF"/>
    <property type="match status" value="1"/>
</dbReference>
<keyword evidence="1" id="KW-0812">Transmembrane</keyword>
<dbReference type="InterPro" id="IPR029787">
    <property type="entry name" value="Nucleotide_cyclase"/>
</dbReference>
<keyword evidence="1" id="KW-1133">Transmembrane helix</keyword>
<feature type="transmembrane region" description="Helical" evidence="1">
    <location>
        <begin position="95"/>
        <end position="113"/>
    </location>
</feature>
<feature type="transmembrane region" description="Helical" evidence="1">
    <location>
        <begin position="143"/>
        <end position="161"/>
    </location>
</feature>
<dbReference type="EMBL" id="BMFV01000002">
    <property type="protein sequence ID" value="GGH75816.1"/>
    <property type="molecule type" value="Genomic_DNA"/>
</dbReference>
<reference evidence="3" key="1">
    <citation type="journal article" date="2014" name="Int. J. Syst. Evol. Microbiol.">
        <title>Complete genome sequence of Corynebacterium casei LMG S-19264T (=DSM 44701T), isolated from a smear-ripened cheese.</title>
        <authorList>
            <consortium name="US DOE Joint Genome Institute (JGI-PGF)"/>
            <person name="Walter F."/>
            <person name="Albersmeier A."/>
            <person name="Kalinowski J."/>
            <person name="Ruckert C."/>
        </authorList>
    </citation>
    <scope>NUCLEOTIDE SEQUENCE</scope>
    <source>
        <strain evidence="3">CGMCC 1.12777</strain>
    </source>
</reference>
<feature type="domain" description="GGDEF" evidence="2">
    <location>
        <begin position="360"/>
        <end position="492"/>
    </location>
</feature>
<dbReference type="GO" id="GO:0043709">
    <property type="term" value="P:cell adhesion involved in single-species biofilm formation"/>
    <property type="evidence" value="ECO:0007669"/>
    <property type="project" value="TreeGrafter"/>
</dbReference>
<dbReference type="GO" id="GO:1902201">
    <property type="term" value="P:negative regulation of bacterial-type flagellum-dependent cell motility"/>
    <property type="evidence" value="ECO:0007669"/>
    <property type="project" value="TreeGrafter"/>
</dbReference>
<evidence type="ECO:0000259" key="2">
    <source>
        <dbReference type="PROSITE" id="PS50887"/>
    </source>
</evidence>
<keyword evidence="1" id="KW-0472">Membrane</keyword>
<feature type="transmembrane region" description="Helical" evidence="1">
    <location>
        <begin position="173"/>
        <end position="192"/>
    </location>
</feature>
<dbReference type="Proteomes" id="UP000656813">
    <property type="component" value="Unassembled WGS sequence"/>
</dbReference>
<keyword evidence="4" id="KW-1185">Reference proteome</keyword>
<dbReference type="AlphaFoldDB" id="A0A8J2ZTK4"/>
<dbReference type="InterPro" id="IPR000160">
    <property type="entry name" value="GGDEF_dom"/>
</dbReference>
<accession>A0A8J2ZTK4</accession>
<dbReference type="CDD" id="cd01949">
    <property type="entry name" value="GGDEF"/>
    <property type="match status" value="1"/>
</dbReference>
<dbReference type="SMART" id="SM00267">
    <property type="entry name" value="GGDEF"/>
    <property type="match status" value="1"/>
</dbReference>
<protein>
    <recommendedName>
        <fullName evidence="2">GGDEF domain-containing protein</fullName>
    </recommendedName>
</protein>
<organism evidence="3 4">
    <name type="scientific">Pullulanibacillus pueri</name>
    <dbReference type="NCBI Taxonomy" id="1437324"/>
    <lineage>
        <taxon>Bacteria</taxon>
        <taxon>Bacillati</taxon>
        <taxon>Bacillota</taxon>
        <taxon>Bacilli</taxon>
        <taxon>Bacillales</taxon>
        <taxon>Sporolactobacillaceae</taxon>
        <taxon>Pullulanibacillus</taxon>
    </lineage>
</organism>
<comment type="caution">
    <text evidence="3">The sequence shown here is derived from an EMBL/GenBank/DDBJ whole genome shotgun (WGS) entry which is preliminary data.</text>
</comment>
<feature type="transmembrane region" description="Helical" evidence="1">
    <location>
        <begin position="67"/>
        <end position="88"/>
    </location>
</feature>
<dbReference type="GO" id="GO:0052621">
    <property type="term" value="F:diguanylate cyclase activity"/>
    <property type="evidence" value="ECO:0007669"/>
    <property type="project" value="TreeGrafter"/>
</dbReference>
<evidence type="ECO:0000313" key="4">
    <source>
        <dbReference type="Proteomes" id="UP000656813"/>
    </source>
</evidence>
<dbReference type="InterPro" id="IPR050469">
    <property type="entry name" value="Diguanylate_Cyclase"/>
</dbReference>
<dbReference type="GO" id="GO:0005886">
    <property type="term" value="C:plasma membrane"/>
    <property type="evidence" value="ECO:0007669"/>
    <property type="project" value="TreeGrafter"/>
</dbReference>
<dbReference type="InterPro" id="IPR043128">
    <property type="entry name" value="Rev_trsase/Diguanyl_cyclase"/>
</dbReference>
<dbReference type="PANTHER" id="PTHR45138:SF23">
    <property type="entry name" value="SIGNALING PROTEIN"/>
    <property type="match status" value="1"/>
</dbReference>
<gene>
    <name evidence="3" type="ORF">GCM10007096_05430</name>
</gene>
<dbReference type="SUPFAM" id="SSF55073">
    <property type="entry name" value="Nucleotide cyclase"/>
    <property type="match status" value="1"/>
</dbReference>
<feature type="transmembrane region" description="Helical" evidence="1">
    <location>
        <begin position="119"/>
        <end position="136"/>
    </location>
</feature>